<dbReference type="Proteomes" id="UP001524944">
    <property type="component" value="Unassembled WGS sequence"/>
</dbReference>
<organism evidence="2 3">
    <name type="scientific">Dehalobacterium formicoaceticum</name>
    <dbReference type="NCBI Taxonomy" id="51515"/>
    <lineage>
        <taxon>Bacteria</taxon>
        <taxon>Bacillati</taxon>
        <taxon>Bacillota</taxon>
        <taxon>Clostridia</taxon>
        <taxon>Eubacteriales</taxon>
        <taxon>Peptococcaceae</taxon>
        <taxon>Dehalobacterium</taxon>
    </lineage>
</organism>
<evidence type="ECO:0000313" key="2">
    <source>
        <dbReference type="EMBL" id="MCR6546746.1"/>
    </source>
</evidence>
<reference evidence="2 3" key="1">
    <citation type="submission" date="2022-08" db="EMBL/GenBank/DDBJ databases">
        <title>Proteogenomics of the novel Dehalobacterium formicoaceticum strain EZ94 highlights a key role of methyltransferases during anaerobic dichloromethane degradation.</title>
        <authorList>
            <person name="Wasmund K."/>
        </authorList>
    </citation>
    <scope>NUCLEOTIDE SEQUENCE [LARGE SCALE GENOMIC DNA]</scope>
    <source>
        <strain evidence="2 3">EZ94</strain>
    </source>
</reference>
<proteinExistence type="predicted"/>
<dbReference type="RefSeq" id="WP_257914017.1">
    <property type="nucleotide sequence ID" value="NZ_CP022121.1"/>
</dbReference>
<evidence type="ECO:0000256" key="1">
    <source>
        <dbReference type="SAM" id="MobiDB-lite"/>
    </source>
</evidence>
<protein>
    <submittedName>
        <fullName evidence="2">Uncharacterized protein</fullName>
    </submittedName>
</protein>
<gene>
    <name evidence="2" type="ORF">NVS47_14705</name>
</gene>
<name>A0ABT1YAR4_9FIRM</name>
<feature type="compositionally biased region" description="Basic and acidic residues" evidence="1">
    <location>
        <begin position="26"/>
        <end position="43"/>
    </location>
</feature>
<keyword evidence="3" id="KW-1185">Reference proteome</keyword>
<feature type="region of interest" description="Disordered" evidence="1">
    <location>
        <begin position="20"/>
        <end position="43"/>
    </location>
</feature>
<accession>A0ABT1YAR4</accession>
<comment type="caution">
    <text evidence="2">The sequence shown here is derived from an EMBL/GenBank/DDBJ whole genome shotgun (WGS) entry which is preliminary data.</text>
</comment>
<evidence type="ECO:0000313" key="3">
    <source>
        <dbReference type="Proteomes" id="UP001524944"/>
    </source>
</evidence>
<dbReference type="EMBL" id="JANPWE010000010">
    <property type="protein sequence ID" value="MCR6546746.1"/>
    <property type="molecule type" value="Genomic_DNA"/>
</dbReference>
<sequence>MSLGLDVMWMMLEEDVVQYAGPKGKHNTEERSGYRHGTDKTTV</sequence>